<proteinExistence type="predicted"/>
<organism evidence="2 3">
    <name type="scientific">Felis catus</name>
    <name type="common">Cat</name>
    <name type="synonym">Felis silvestris catus</name>
    <dbReference type="NCBI Taxonomy" id="9685"/>
    <lineage>
        <taxon>Eukaryota</taxon>
        <taxon>Metazoa</taxon>
        <taxon>Chordata</taxon>
        <taxon>Craniata</taxon>
        <taxon>Vertebrata</taxon>
        <taxon>Euteleostomi</taxon>
        <taxon>Mammalia</taxon>
        <taxon>Eutheria</taxon>
        <taxon>Laurasiatheria</taxon>
        <taxon>Carnivora</taxon>
        <taxon>Feliformia</taxon>
        <taxon>Felidae</taxon>
        <taxon>Felinae</taxon>
        <taxon>Felis</taxon>
    </lineage>
</organism>
<evidence type="ECO:0000313" key="3">
    <source>
        <dbReference type="Proteomes" id="UP000823872"/>
    </source>
</evidence>
<reference evidence="2 3" key="1">
    <citation type="submission" date="2021-02" db="EMBL/GenBank/DDBJ databases">
        <title>Safari Cat Assemblies.</title>
        <authorList>
            <person name="Bredemeyer K.R."/>
            <person name="Murphy W.J."/>
        </authorList>
    </citation>
    <scope>NUCLEOTIDE SEQUENCE [LARGE SCALE GENOMIC DNA]</scope>
</reference>
<protein>
    <submittedName>
        <fullName evidence="2">Testis specific 13</fullName>
    </submittedName>
</protein>
<evidence type="ECO:0000256" key="1">
    <source>
        <dbReference type="SAM" id="MobiDB-lite"/>
    </source>
</evidence>
<sequence length="344" mass="38768">MGQKRQTKFQDAVSTTPGTSSVKLEKGIGVDNDESKGGNSAFISFCPHPLDSSVDKLGLSWRLGSNTGVSEGDAEGPATVRPDATPQQSANHQRVHRQRNAKRWTKIFDAVGPSKFVLKNLQEYTVHPNMAQYYEPLKPTALQKFLARNGKIKSFTLKVTEYDQDKTLLIMTNNPLPCPFDQQGKNIAPKYFPKELLLKEGYQHNPPENFCLPLMSQKKKLRSELKPTFPVTLLADPTSKQEQWFRFSTYNDFKSDGQYMKVCALQKQKKMYPQLNFASVCERDMKKAAVAKSGSDMPTSKMIWEPLTLSSLLEEKPTTTVPGENAFRNGRAQQWIIKNATVIK</sequence>
<reference evidence="2" key="2">
    <citation type="submission" date="2025-08" db="UniProtKB">
        <authorList>
            <consortium name="Ensembl"/>
        </authorList>
    </citation>
    <scope>IDENTIFICATION</scope>
    <source>
        <strain evidence="2">breed Abyssinian</strain>
    </source>
</reference>
<reference evidence="2" key="3">
    <citation type="submission" date="2025-09" db="UniProtKB">
        <authorList>
            <consortium name="Ensembl"/>
        </authorList>
    </citation>
    <scope>IDENTIFICATION</scope>
    <source>
        <strain evidence="2">breed Abyssinian</strain>
    </source>
</reference>
<dbReference type="GeneTree" id="ENSGT00390000009822"/>
<feature type="compositionally biased region" description="Basic and acidic residues" evidence="1">
    <location>
        <begin position="23"/>
        <end position="36"/>
    </location>
</feature>
<dbReference type="Proteomes" id="UP000823872">
    <property type="component" value="Chromosome A2"/>
</dbReference>
<feature type="compositionally biased region" description="Polar residues" evidence="1">
    <location>
        <begin position="12"/>
        <end position="22"/>
    </location>
</feature>
<feature type="region of interest" description="Disordered" evidence="1">
    <location>
        <begin position="68"/>
        <end position="99"/>
    </location>
</feature>
<accession>A0ABI7WQA5</accession>
<dbReference type="Ensembl" id="ENSFCTT00005018779.1">
    <property type="protein sequence ID" value="ENSFCTP00005012465.1"/>
    <property type="gene ID" value="ENSFCTG00005006767.1"/>
</dbReference>
<gene>
    <name evidence="2" type="primary">TSGA13</name>
</gene>
<evidence type="ECO:0000313" key="2">
    <source>
        <dbReference type="Ensembl" id="ENSFCTP00005012465.1"/>
    </source>
</evidence>
<dbReference type="Pfam" id="PF14994">
    <property type="entry name" value="TSGA13"/>
    <property type="match status" value="1"/>
</dbReference>
<feature type="region of interest" description="Disordered" evidence="1">
    <location>
        <begin position="1"/>
        <end position="39"/>
    </location>
</feature>
<dbReference type="InterPro" id="IPR029241">
    <property type="entry name" value="TSGA13"/>
</dbReference>
<dbReference type="PANTHER" id="PTHR37352">
    <property type="entry name" value="TESTIS-SPECIFIC GENE 13 PROTEIN"/>
    <property type="match status" value="1"/>
</dbReference>
<name>A0ABI7WQA5_FELCA</name>
<keyword evidence="3" id="KW-1185">Reference proteome</keyword>
<dbReference type="PANTHER" id="PTHR37352:SF1">
    <property type="entry name" value="TESTIS-SPECIFIC GENE 13 PROTEIN"/>
    <property type="match status" value="1"/>
</dbReference>